<dbReference type="PANTHER" id="PTHR36930">
    <property type="entry name" value="METAL-SULFUR CLUSTER BIOSYNTHESIS PROTEINS YUAD-RELATED"/>
    <property type="match status" value="1"/>
</dbReference>
<dbReference type="EMBL" id="LAZR01000030">
    <property type="protein sequence ID" value="KKO02667.1"/>
    <property type="molecule type" value="Genomic_DNA"/>
</dbReference>
<dbReference type="Gene3D" id="2.40.33.20">
    <property type="entry name" value="PK beta-barrel domain-like"/>
    <property type="match status" value="1"/>
</dbReference>
<dbReference type="AlphaFoldDB" id="A0A0F9XT06"/>
<dbReference type="Pfam" id="PF03473">
    <property type="entry name" value="MOSC"/>
    <property type="match status" value="1"/>
</dbReference>
<evidence type="ECO:0000313" key="2">
    <source>
        <dbReference type="EMBL" id="KKO02667.1"/>
    </source>
</evidence>
<sequence>MPTMKETDFTATITWLGMVPKLTKGIRAEPVGEAFASYAGFEDDVHAGLTRASCVRVTNLYPKGTEIRNVRQLSILSAEEMALIAADMGMEALDPVHLGTSMVIKGIPDFTHVPPNARLQATSGATITVDTENRPCVLPGREIEKDSPGHGPKFKTAAANRRGVTAWIEREGLLRVGDTLRLFIPDQPAWQHG</sequence>
<dbReference type="GO" id="GO:0003824">
    <property type="term" value="F:catalytic activity"/>
    <property type="evidence" value="ECO:0007669"/>
    <property type="project" value="InterPro"/>
</dbReference>
<dbReference type="InterPro" id="IPR011037">
    <property type="entry name" value="Pyrv_Knase-like_insert_dom_sf"/>
</dbReference>
<name>A0A0F9XT06_9ZZZZ</name>
<gene>
    <name evidence="2" type="ORF">LCGC14_0106240</name>
</gene>
<dbReference type="SUPFAM" id="SSF50800">
    <property type="entry name" value="PK beta-barrel domain-like"/>
    <property type="match status" value="1"/>
</dbReference>
<dbReference type="PANTHER" id="PTHR36930:SF1">
    <property type="entry name" value="MOSC DOMAIN-CONTAINING PROTEIN"/>
    <property type="match status" value="1"/>
</dbReference>
<accession>A0A0F9XT06</accession>
<comment type="caution">
    <text evidence="2">The sequence shown here is derived from an EMBL/GenBank/DDBJ whole genome shotgun (WGS) entry which is preliminary data.</text>
</comment>
<evidence type="ECO:0000259" key="1">
    <source>
        <dbReference type="PROSITE" id="PS51340"/>
    </source>
</evidence>
<reference evidence="2" key="1">
    <citation type="journal article" date="2015" name="Nature">
        <title>Complex archaea that bridge the gap between prokaryotes and eukaryotes.</title>
        <authorList>
            <person name="Spang A."/>
            <person name="Saw J.H."/>
            <person name="Jorgensen S.L."/>
            <person name="Zaremba-Niedzwiedzka K."/>
            <person name="Martijn J."/>
            <person name="Lind A.E."/>
            <person name="van Eijk R."/>
            <person name="Schleper C."/>
            <person name="Guy L."/>
            <person name="Ettema T.J."/>
        </authorList>
    </citation>
    <scope>NUCLEOTIDE SEQUENCE</scope>
</reference>
<dbReference type="InterPro" id="IPR005302">
    <property type="entry name" value="MoCF_Sase_C"/>
</dbReference>
<dbReference type="InterPro" id="IPR052716">
    <property type="entry name" value="MOSC_domain"/>
</dbReference>
<dbReference type="GO" id="GO:0030170">
    <property type="term" value="F:pyridoxal phosphate binding"/>
    <property type="evidence" value="ECO:0007669"/>
    <property type="project" value="InterPro"/>
</dbReference>
<proteinExistence type="predicted"/>
<organism evidence="2">
    <name type="scientific">marine sediment metagenome</name>
    <dbReference type="NCBI Taxonomy" id="412755"/>
    <lineage>
        <taxon>unclassified sequences</taxon>
        <taxon>metagenomes</taxon>
        <taxon>ecological metagenomes</taxon>
    </lineage>
</organism>
<dbReference type="GO" id="GO:0030151">
    <property type="term" value="F:molybdenum ion binding"/>
    <property type="evidence" value="ECO:0007669"/>
    <property type="project" value="InterPro"/>
</dbReference>
<dbReference type="PROSITE" id="PS51340">
    <property type="entry name" value="MOSC"/>
    <property type="match status" value="1"/>
</dbReference>
<protein>
    <recommendedName>
        <fullName evidence="1">MOSC domain-containing protein</fullName>
    </recommendedName>
</protein>
<feature type="domain" description="MOSC" evidence="1">
    <location>
        <begin position="28"/>
        <end position="183"/>
    </location>
</feature>